<sequence>MEPHFRSNDVQALTQPTELIKSDLPGDWIEDVPGIRSQYGYNNDDNDPSWTCCNCTAGPMSTYAYAACPRCKHEQCSDCKLDS</sequence>
<protein>
    <submittedName>
        <fullName evidence="1">Uncharacterized protein</fullName>
    </submittedName>
</protein>
<evidence type="ECO:0000313" key="2">
    <source>
        <dbReference type="Proteomes" id="UP000799640"/>
    </source>
</evidence>
<proteinExistence type="predicted"/>
<accession>A0A6G1HVJ0</accession>
<evidence type="ECO:0000313" key="1">
    <source>
        <dbReference type="EMBL" id="KAF2399857.1"/>
    </source>
</evidence>
<gene>
    <name evidence="1" type="ORF">EJ06DRAFT_37147</name>
</gene>
<organism evidence="1 2">
    <name type="scientific">Trichodelitschia bisporula</name>
    <dbReference type="NCBI Taxonomy" id="703511"/>
    <lineage>
        <taxon>Eukaryota</taxon>
        <taxon>Fungi</taxon>
        <taxon>Dikarya</taxon>
        <taxon>Ascomycota</taxon>
        <taxon>Pezizomycotina</taxon>
        <taxon>Dothideomycetes</taxon>
        <taxon>Dothideomycetes incertae sedis</taxon>
        <taxon>Phaeotrichales</taxon>
        <taxon>Phaeotrichaceae</taxon>
        <taxon>Trichodelitschia</taxon>
    </lineage>
</organism>
<dbReference type="AlphaFoldDB" id="A0A6G1HVJ0"/>
<reference evidence="1" key="1">
    <citation type="journal article" date="2020" name="Stud. Mycol.">
        <title>101 Dothideomycetes genomes: a test case for predicting lifestyles and emergence of pathogens.</title>
        <authorList>
            <person name="Haridas S."/>
            <person name="Albert R."/>
            <person name="Binder M."/>
            <person name="Bloem J."/>
            <person name="Labutti K."/>
            <person name="Salamov A."/>
            <person name="Andreopoulos B."/>
            <person name="Baker S."/>
            <person name="Barry K."/>
            <person name="Bills G."/>
            <person name="Bluhm B."/>
            <person name="Cannon C."/>
            <person name="Castanera R."/>
            <person name="Culley D."/>
            <person name="Daum C."/>
            <person name="Ezra D."/>
            <person name="Gonzalez J."/>
            <person name="Henrissat B."/>
            <person name="Kuo A."/>
            <person name="Liang C."/>
            <person name="Lipzen A."/>
            <person name="Lutzoni F."/>
            <person name="Magnuson J."/>
            <person name="Mondo S."/>
            <person name="Nolan M."/>
            <person name="Ohm R."/>
            <person name="Pangilinan J."/>
            <person name="Park H.-J."/>
            <person name="Ramirez L."/>
            <person name="Alfaro M."/>
            <person name="Sun H."/>
            <person name="Tritt A."/>
            <person name="Yoshinaga Y."/>
            <person name="Zwiers L.-H."/>
            <person name="Turgeon B."/>
            <person name="Goodwin S."/>
            <person name="Spatafora J."/>
            <person name="Crous P."/>
            <person name="Grigoriev I."/>
        </authorList>
    </citation>
    <scope>NUCLEOTIDE SEQUENCE</scope>
    <source>
        <strain evidence="1">CBS 262.69</strain>
    </source>
</reference>
<dbReference type="Proteomes" id="UP000799640">
    <property type="component" value="Unassembled WGS sequence"/>
</dbReference>
<dbReference type="EMBL" id="ML996696">
    <property type="protein sequence ID" value="KAF2399857.1"/>
    <property type="molecule type" value="Genomic_DNA"/>
</dbReference>
<keyword evidence="2" id="KW-1185">Reference proteome</keyword>
<name>A0A6G1HVJ0_9PEZI</name>